<feature type="chain" id="PRO_5020927777" evidence="1">
    <location>
        <begin position="23"/>
        <end position="398"/>
    </location>
</feature>
<dbReference type="SUPFAM" id="SSF56925">
    <property type="entry name" value="OMPA-like"/>
    <property type="match status" value="1"/>
</dbReference>
<dbReference type="RefSeq" id="WP_133793397.1">
    <property type="nucleotide sequence ID" value="NZ_SOCA01000001.1"/>
</dbReference>
<keyword evidence="3" id="KW-1185">Reference proteome</keyword>
<dbReference type="InterPro" id="IPR018759">
    <property type="entry name" value="BBP2_2"/>
</dbReference>
<reference evidence="2 3" key="1">
    <citation type="submission" date="2019-03" db="EMBL/GenBank/DDBJ databases">
        <title>Genomic Encyclopedia of Archaeal and Bacterial Type Strains, Phase II (KMG-II): from individual species to whole genera.</title>
        <authorList>
            <person name="Goeker M."/>
        </authorList>
    </citation>
    <scope>NUCLEOTIDE SEQUENCE [LARGE SCALE GENOMIC DNA]</scope>
    <source>
        <strain evidence="2 3">ATCC 25309</strain>
    </source>
</reference>
<proteinExistence type="predicted"/>
<dbReference type="Gene3D" id="2.40.160.20">
    <property type="match status" value="1"/>
</dbReference>
<name>A0A4R7ST54_9BACT</name>
<feature type="signal peptide" evidence="1">
    <location>
        <begin position="1"/>
        <end position="22"/>
    </location>
</feature>
<comment type="caution">
    <text evidence="2">The sequence shown here is derived from an EMBL/GenBank/DDBJ whole genome shotgun (WGS) entry which is preliminary data.</text>
</comment>
<organism evidence="2 3">
    <name type="scientific">Prosthecobacter fusiformis</name>
    <dbReference type="NCBI Taxonomy" id="48464"/>
    <lineage>
        <taxon>Bacteria</taxon>
        <taxon>Pseudomonadati</taxon>
        <taxon>Verrucomicrobiota</taxon>
        <taxon>Verrucomicrobiia</taxon>
        <taxon>Verrucomicrobiales</taxon>
        <taxon>Verrucomicrobiaceae</taxon>
        <taxon>Prosthecobacter</taxon>
    </lineage>
</organism>
<evidence type="ECO:0000313" key="3">
    <source>
        <dbReference type="Proteomes" id="UP000295662"/>
    </source>
</evidence>
<sequence length="398" mass="44142">MRLTHTLSVTAFLALSAMSVFSQGLTAVRDFSGDFDESQPLTWSITGRTGYDSLSYSVPSPFLQDFESYYLQGGLGVTYADADPTTPWSMAVDVGAIHYLDGIPRYDDTFYNARVAFNVAHQLSQRLKISNNFYLTYEAEPNVATGASTTLYNGQYLYGFNNFNVSYAWSQRFSTTTSVTVDGISYEDDAVSGLEDRLSVLIAQQFSYALTKRTSLAAEYRYRITDYRERDDVDATSHFVLAGVDHAWSERVSGSFRVGAEFFKSDRAENTSPYGEMALSYLVARQTTARWFGSVGYDSSELGGFDTRYAVRTGLNVNHQVTKRVGVNAGVSYAYSTFDSGGGTDVAEHSLLLSTGLSYQLLENLALDARYSYSILKSDDSLREFDRNNISLGMTASF</sequence>
<dbReference type="EMBL" id="SOCA01000001">
    <property type="protein sequence ID" value="TDU81447.1"/>
    <property type="molecule type" value="Genomic_DNA"/>
</dbReference>
<evidence type="ECO:0000313" key="2">
    <source>
        <dbReference type="EMBL" id="TDU81447.1"/>
    </source>
</evidence>
<dbReference type="InterPro" id="IPR011250">
    <property type="entry name" value="OMP/PagP_B-barrel"/>
</dbReference>
<dbReference type="AlphaFoldDB" id="A0A4R7ST54"/>
<dbReference type="SUPFAM" id="SSF56935">
    <property type="entry name" value="Porins"/>
    <property type="match status" value="1"/>
</dbReference>
<protein>
    <submittedName>
        <fullName evidence="2">Putative beta-barrel porin 2</fullName>
    </submittedName>
</protein>
<gene>
    <name evidence="2" type="ORF">EI77_00755</name>
</gene>
<evidence type="ECO:0000256" key="1">
    <source>
        <dbReference type="SAM" id="SignalP"/>
    </source>
</evidence>
<keyword evidence="1" id="KW-0732">Signal</keyword>
<accession>A0A4R7ST54</accession>
<dbReference type="Pfam" id="PF10082">
    <property type="entry name" value="BBP2_2"/>
    <property type="match status" value="1"/>
</dbReference>
<dbReference type="OrthoDB" id="183367at2"/>
<dbReference type="Proteomes" id="UP000295662">
    <property type="component" value="Unassembled WGS sequence"/>
</dbReference>